<name>A0A645B879_9ZZZZ</name>
<comment type="caution">
    <text evidence="1">The sequence shown here is derived from an EMBL/GenBank/DDBJ whole genome shotgun (WGS) entry which is preliminary data.</text>
</comment>
<dbReference type="Gene3D" id="1.10.150.240">
    <property type="entry name" value="Putative phosphatase, domain 2"/>
    <property type="match status" value="1"/>
</dbReference>
<dbReference type="GO" id="GO:0004427">
    <property type="term" value="F:inorganic diphosphate phosphatase activity"/>
    <property type="evidence" value="ECO:0007669"/>
    <property type="project" value="UniProtKB-EC"/>
</dbReference>
<dbReference type="EMBL" id="VSSQ01017259">
    <property type="protein sequence ID" value="MPM59373.1"/>
    <property type="molecule type" value="Genomic_DNA"/>
</dbReference>
<keyword evidence="1" id="KW-0378">Hydrolase</keyword>
<organism evidence="1">
    <name type="scientific">bioreactor metagenome</name>
    <dbReference type="NCBI Taxonomy" id="1076179"/>
    <lineage>
        <taxon>unclassified sequences</taxon>
        <taxon>metagenomes</taxon>
        <taxon>ecological metagenomes</taxon>
    </lineage>
</organism>
<sequence>MKILFWDIDGTLMRTDRAGLYAFQQAIAELLNAKIDLSSIKTAGMTDCYISEQVIRVITGRDAEPHEVAALIKRYEEVLPHHLAARKGQLMPNIRELLDHFHGHRDFVSLLLTGNTSLGAKAKLSKYSIAQYFDFSISAFGDNCPDRLDLAANALSKATGRYPGIKREDMFVIGDTPNDIRCGKSIDAKTIAVATGSYPVEELIQHTPWWAVDNLPEPSEFEKKLMTI</sequence>
<gene>
    <name evidence="1" type="primary">ppaX_13</name>
    <name evidence="1" type="ORF">SDC9_106215</name>
</gene>
<accession>A0A645B879</accession>
<dbReference type="GO" id="GO:0006281">
    <property type="term" value="P:DNA repair"/>
    <property type="evidence" value="ECO:0007669"/>
    <property type="project" value="TreeGrafter"/>
</dbReference>
<dbReference type="GO" id="GO:0005829">
    <property type="term" value="C:cytosol"/>
    <property type="evidence" value="ECO:0007669"/>
    <property type="project" value="TreeGrafter"/>
</dbReference>
<dbReference type="SUPFAM" id="SSF56784">
    <property type="entry name" value="HAD-like"/>
    <property type="match status" value="1"/>
</dbReference>
<reference evidence="1" key="1">
    <citation type="submission" date="2019-08" db="EMBL/GenBank/DDBJ databases">
        <authorList>
            <person name="Kucharzyk K."/>
            <person name="Murdoch R.W."/>
            <person name="Higgins S."/>
            <person name="Loffler F."/>
        </authorList>
    </citation>
    <scope>NUCLEOTIDE SEQUENCE</scope>
</reference>
<dbReference type="InterPro" id="IPR023214">
    <property type="entry name" value="HAD_sf"/>
</dbReference>
<dbReference type="InterPro" id="IPR036412">
    <property type="entry name" value="HAD-like_sf"/>
</dbReference>
<dbReference type="PANTHER" id="PTHR43434:SF1">
    <property type="entry name" value="PHOSPHOGLYCOLATE PHOSPHATASE"/>
    <property type="match status" value="1"/>
</dbReference>
<dbReference type="InterPro" id="IPR050155">
    <property type="entry name" value="HAD-like_hydrolase_sf"/>
</dbReference>
<dbReference type="InterPro" id="IPR023198">
    <property type="entry name" value="PGP-like_dom2"/>
</dbReference>
<dbReference type="AlphaFoldDB" id="A0A645B879"/>
<dbReference type="Gene3D" id="3.40.50.1000">
    <property type="entry name" value="HAD superfamily/HAD-like"/>
    <property type="match status" value="1"/>
</dbReference>
<dbReference type="GO" id="GO:0008967">
    <property type="term" value="F:phosphoglycolate phosphatase activity"/>
    <property type="evidence" value="ECO:0007669"/>
    <property type="project" value="TreeGrafter"/>
</dbReference>
<evidence type="ECO:0000313" key="1">
    <source>
        <dbReference type="EMBL" id="MPM59373.1"/>
    </source>
</evidence>
<proteinExistence type="predicted"/>
<dbReference type="Pfam" id="PF12710">
    <property type="entry name" value="HAD"/>
    <property type="match status" value="1"/>
</dbReference>
<dbReference type="EC" id="3.6.1.1" evidence="1"/>
<dbReference type="PANTHER" id="PTHR43434">
    <property type="entry name" value="PHOSPHOGLYCOLATE PHOSPHATASE"/>
    <property type="match status" value="1"/>
</dbReference>
<protein>
    <submittedName>
        <fullName evidence="1">Pyrophosphatase PpaX</fullName>
        <ecNumber evidence="1">3.6.1.1</ecNumber>
    </submittedName>
</protein>